<reference evidence="7 8" key="1">
    <citation type="submission" date="2018-04" db="EMBL/GenBank/DDBJ databases">
        <authorList>
            <person name="Zhang X."/>
            <person name="Yuan J."/>
            <person name="Li F."/>
            <person name="Xiang J."/>
        </authorList>
    </citation>
    <scope>NUCLEOTIDE SEQUENCE [LARGE SCALE GENOMIC DNA]</scope>
    <source>
        <tissue evidence="7">Muscle</tissue>
    </source>
</reference>
<keyword evidence="2" id="KW-0732">Signal</keyword>
<feature type="domain" description="Chitin-binding type-2" evidence="6">
    <location>
        <begin position="53"/>
        <end position="112"/>
    </location>
</feature>
<dbReference type="GO" id="GO:0005576">
    <property type="term" value="C:extracellular region"/>
    <property type="evidence" value="ECO:0007669"/>
    <property type="project" value="InterPro"/>
</dbReference>
<evidence type="ECO:0000259" key="6">
    <source>
        <dbReference type="PROSITE" id="PS50940"/>
    </source>
</evidence>
<keyword evidence="1" id="KW-0147">Chitin-binding</keyword>
<dbReference type="InterPro" id="IPR036508">
    <property type="entry name" value="Chitin-bd_dom_sf"/>
</dbReference>
<evidence type="ECO:0000256" key="1">
    <source>
        <dbReference type="ARBA" id="ARBA00022669"/>
    </source>
</evidence>
<evidence type="ECO:0000256" key="4">
    <source>
        <dbReference type="ARBA" id="ARBA00023157"/>
    </source>
</evidence>
<dbReference type="SUPFAM" id="SSF57625">
    <property type="entry name" value="Invertebrate chitin-binding proteins"/>
    <property type="match status" value="1"/>
</dbReference>
<keyword evidence="3" id="KW-0677">Repeat</keyword>
<dbReference type="InterPro" id="IPR051940">
    <property type="entry name" value="Chitin_bind-dev_reg"/>
</dbReference>
<keyword evidence="5" id="KW-0325">Glycoprotein</keyword>
<dbReference type="SMART" id="SM00494">
    <property type="entry name" value="ChtBD2"/>
    <property type="match status" value="1"/>
</dbReference>
<dbReference type="PANTHER" id="PTHR23301">
    <property type="entry name" value="CHITIN BINDING PERITROPHIN-A"/>
    <property type="match status" value="1"/>
</dbReference>
<dbReference type="AlphaFoldDB" id="A0A3R7PMU9"/>
<comment type="caution">
    <text evidence="7">The sequence shown here is derived from an EMBL/GenBank/DDBJ whole genome shotgun (WGS) entry which is preliminary data.</text>
</comment>
<gene>
    <name evidence="7" type="ORF">C7M84_010041</name>
</gene>
<dbReference type="OrthoDB" id="6020543at2759"/>
<organism evidence="7 8">
    <name type="scientific">Penaeus vannamei</name>
    <name type="common">Whiteleg shrimp</name>
    <name type="synonym">Litopenaeus vannamei</name>
    <dbReference type="NCBI Taxonomy" id="6689"/>
    <lineage>
        <taxon>Eukaryota</taxon>
        <taxon>Metazoa</taxon>
        <taxon>Ecdysozoa</taxon>
        <taxon>Arthropoda</taxon>
        <taxon>Crustacea</taxon>
        <taxon>Multicrustacea</taxon>
        <taxon>Malacostraca</taxon>
        <taxon>Eumalacostraca</taxon>
        <taxon>Eucarida</taxon>
        <taxon>Decapoda</taxon>
        <taxon>Dendrobranchiata</taxon>
        <taxon>Penaeoidea</taxon>
        <taxon>Penaeidae</taxon>
        <taxon>Penaeus</taxon>
    </lineage>
</organism>
<evidence type="ECO:0000313" key="7">
    <source>
        <dbReference type="EMBL" id="ROT71628.1"/>
    </source>
</evidence>
<dbReference type="PANTHER" id="PTHR23301:SF0">
    <property type="entry name" value="CHITIN-BINDING TYPE-2 DOMAIN-CONTAINING PROTEIN-RELATED"/>
    <property type="match status" value="1"/>
</dbReference>
<keyword evidence="8" id="KW-1185">Reference proteome</keyword>
<evidence type="ECO:0000256" key="5">
    <source>
        <dbReference type="ARBA" id="ARBA00023180"/>
    </source>
</evidence>
<proteinExistence type="predicted"/>
<accession>A0A3R7PMU9</accession>
<dbReference type="Pfam" id="PF01607">
    <property type="entry name" value="CBM_14"/>
    <property type="match status" value="1"/>
</dbReference>
<evidence type="ECO:0000256" key="3">
    <source>
        <dbReference type="ARBA" id="ARBA00022737"/>
    </source>
</evidence>
<reference evidence="7 8" key="2">
    <citation type="submission" date="2019-01" db="EMBL/GenBank/DDBJ databases">
        <title>The decoding of complex shrimp genome reveals the adaptation for benthos swimmer, frequently molting mechanism and breeding impact on genome.</title>
        <authorList>
            <person name="Sun Y."/>
            <person name="Gao Y."/>
            <person name="Yu Y."/>
        </authorList>
    </citation>
    <scope>NUCLEOTIDE SEQUENCE [LARGE SCALE GENOMIC DNA]</scope>
    <source>
        <tissue evidence="7">Muscle</tissue>
    </source>
</reference>
<dbReference type="Gene3D" id="2.170.140.10">
    <property type="entry name" value="Chitin binding domain"/>
    <property type="match status" value="1"/>
</dbReference>
<dbReference type="EMBL" id="QCYY01002272">
    <property type="protein sequence ID" value="ROT71628.1"/>
    <property type="molecule type" value="Genomic_DNA"/>
</dbReference>
<dbReference type="InterPro" id="IPR002557">
    <property type="entry name" value="Chitin-bd_dom"/>
</dbReference>
<evidence type="ECO:0000256" key="2">
    <source>
        <dbReference type="ARBA" id="ARBA00022729"/>
    </source>
</evidence>
<dbReference type="PROSITE" id="PS50940">
    <property type="entry name" value="CHIT_BIND_II"/>
    <property type="match status" value="1"/>
</dbReference>
<dbReference type="Proteomes" id="UP000283509">
    <property type="component" value="Unassembled WGS sequence"/>
</dbReference>
<sequence length="129" mass="14354">MQLLVEYIRKQLGSYRPHTHNGTVHAMKYTLILVLAITGVLADDYRLCDQSISDQCPAEDGEYPVFFPDPENCGAYCECSGGSAWHLLCGPGTLWDTETNLCNWSDQVDCQGRPVVDPPTFPPLTTIME</sequence>
<keyword evidence="4" id="KW-1015">Disulfide bond</keyword>
<dbReference type="GO" id="GO:0008061">
    <property type="term" value="F:chitin binding"/>
    <property type="evidence" value="ECO:0007669"/>
    <property type="project" value="UniProtKB-KW"/>
</dbReference>
<protein>
    <recommendedName>
        <fullName evidence="6">Chitin-binding type-2 domain-containing protein</fullName>
    </recommendedName>
</protein>
<name>A0A3R7PMU9_PENVA</name>
<evidence type="ECO:0000313" key="8">
    <source>
        <dbReference type="Proteomes" id="UP000283509"/>
    </source>
</evidence>